<dbReference type="Proteomes" id="UP000199470">
    <property type="component" value="Unassembled WGS sequence"/>
</dbReference>
<dbReference type="AlphaFoldDB" id="A0A1I4NWS1"/>
<organism evidence="2 3">
    <name type="scientific">Rugamonas rubra</name>
    <dbReference type="NCBI Taxonomy" id="758825"/>
    <lineage>
        <taxon>Bacteria</taxon>
        <taxon>Pseudomonadati</taxon>
        <taxon>Pseudomonadota</taxon>
        <taxon>Betaproteobacteria</taxon>
        <taxon>Burkholderiales</taxon>
        <taxon>Oxalobacteraceae</taxon>
        <taxon>Telluria group</taxon>
        <taxon>Rugamonas</taxon>
    </lineage>
</organism>
<name>A0A1I4NWS1_9BURK</name>
<dbReference type="OrthoDB" id="8781861at2"/>
<reference evidence="2 3" key="1">
    <citation type="submission" date="2016-10" db="EMBL/GenBank/DDBJ databases">
        <authorList>
            <person name="de Groot N.N."/>
        </authorList>
    </citation>
    <scope>NUCLEOTIDE SEQUENCE [LARGE SCALE GENOMIC DNA]</scope>
    <source>
        <strain evidence="2 3">ATCC 43154</strain>
    </source>
</reference>
<evidence type="ECO:0000313" key="2">
    <source>
        <dbReference type="EMBL" id="SFM19846.1"/>
    </source>
</evidence>
<dbReference type="Gene3D" id="3.90.20.10">
    <property type="match status" value="1"/>
</dbReference>
<protein>
    <submittedName>
        <fullName evidence="2">Uncharacterized protein</fullName>
    </submittedName>
</protein>
<evidence type="ECO:0000313" key="3">
    <source>
        <dbReference type="Proteomes" id="UP000199470"/>
    </source>
</evidence>
<keyword evidence="3" id="KW-1185">Reference proteome</keyword>
<dbReference type="RefSeq" id="WP_093388660.1">
    <property type="nucleotide sequence ID" value="NZ_FOTW01000014.1"/>
</dbReference>
<evidence type="ECO:0000256" key="1">
    <source>
        <dbReference type="SAM" id="MobiDB-lite"/>
    </source>
</evidence>
<accession>A0A1I4NWS1</accession>
<proteinExistence type="predicted"/>
<gene>
    <name evidence="2" type="ORF">SAMN02982985_03177</name>
</gene>
<sequence length="172" mass="18402">MSTSPDKDYIDAKSQAVSASVSGEIKAFRAEVNARFAEVNGGFAEVNGRFAEVNGRFAEVNARIDHVVVRLDSFERTMQLELKLIREEFNARFAQLEVAFQRAHNETLKWTMGAVLAGLTLSLSVPTFMLRHIAEKAGAAAPAPAPAVIAPQTTPPAAPAKAAPNGLSRPSA</sequence>
<feature type="region of interest" description="Disordered" evidence="1">
    <location>
        <begin position="147"/>
        <end position="172"/>
    </location>
</feature>
<dbReference type="EMBL" id="FOTW01000014">
    <property type="protein sequence ID" value="SFM19846.1"/>
    <property type="molecule type" value="Genomic_DNA"/>
</dbReference>